<keyword evidence="1" id="KW-0812">Transmembrane</keyword>
<evidence type="ECO:0000313" key="2">
    <source>
        <dbReference type="EMBL" id="SQI51075.1"/>
    </source>
</evidence>
<dbReference type="Proteomes" id="UP000249134">
    <property type="component" value="Chromosome 1"/>
</dbReference>
<dbReference type="Pfam" id="PF07441">
    <property type="entry name" value="BofA"/>
    <property type="match status" value="1"/>
</dbReference>
<dbReference type="KEGG" id="blen:NCTC4824_00032"/>
<feature type="transmembrane region" description="Helical" evidence="1">
    <location>
        <begin position="34"/>
        <end position="56"/>
    </location>
</feature>
<dbReference type="NCBIfam" id="TIGR02862">
    <property type="entry name" value="spore_BofA"/>
    <property type="match status" value="1"/>
</dbReference>
<feature type="transmembrane region" description="Helical" evidence="1">
    <location>
        <begin position="62"/>
        <end position="86"/>
    </location>
</feature>
<sequence length="87" mass="9366">MEPIIIILGICGLIMFFLLVSMPGKALKWTGQAIMKVMIGAIFLFFLNAVGNQFGIFVPINLITSVVSGFLGLPGVAALTVIQLWII</sequence>
<keyword evidence="1" id="KW-1133">Transmembrane helix</keyword>
<dbReference type="InterPro" id="IPR010001">
    <property type="entry name" value="BofA"/>
</dbReference>
<organism evidence="2 3">
    <name type="scientific">Lederbergia lenta</name>
    <name type="common">Bacillus lentus</name>
    <dbReference type="NCBI Taxonomy" id="1467"/>
    <lineage>
        <taxon>Bacteria</taxon>
        <taxon>Bacillati</taxon>
        <taxon>Bacillota</taxon>
        <taxon>Bacilli</taxon>
        <taxon>Bacillales</taxon>
        <taxon>Bacillaceae</taxon>
        <taxon>Lederbergia</taxon>
    </lineage>
</organism>
<keyword evidence="1" id="KW-0472">Membrane</keyword>
<protein>
    <submittedName>
        <fullName evidence="2">Pro-sigmaK processing inhibitor BofA</fullName>
    </submittedName>
</protein>
<gene>
    <name evidence="2" type="primary">bofA</name>
    <name evidence="2" type="ORF">NCTC4824_00032</name>
</gene>
<evidence type="ECO:0000313" key="3">
    <source>
        <dbReference type="Proteomes" id="UP000249134"/>
    </source>
</evidence>
<proteinExistence type="predicted"/>
<reference evidence="2 3" key="1">
    <citation type="submission" date="2018-06" db="EMBL/GenBank/DDBJ databases">
        <authorList>
            <consortium name="Pathogen Informatics"/>
            <person name="Doyle S."/>
        </authorList>
    </citation>
    <scope>NUCLEOTIDE SEQUENCE [LARGE SCALE GENOMIC DNA]</scope>
    <source>
        <strain evidence="2 3">NCTC4824</strain>
    </source>
</reference>
<name>A0A2X4YH14_LEDLE</name>
<dbReference type="EMBL" id="LS483476">
    <property type="protein sequence ID" value="SQI51075.1"/>
    <property type="molecule type" value="Genomic_DNA"/>
</dbReference>
<feature type="transmembrane region" description="Helical" evidence="1">
    <location>
        <begin position="6"/>
        <end position="22"/>
    </location>
</feature>
<keyword evidence="3" id="KW-1185">Reference proteome</keyword>
<dbReference type="AlphaFoldDB" id="A0A2X4YH14"/>
<dbReference type="RefSeq" id="WP_066146111.1">
    <property type="nucleotide sequence ID" value="NZ_CBCSGM010000010.1"/>
</dbReference>
<dbReference type="STRING" id="1348624.GCA_001591545_03845"/>
<evidence type="ECO:0000256" key="1">
    <source>
        <dbReference type="SAM" id="Phobius"/>
    </source>
</evidence>
<accession>A0A2X4YH14</accession>